<evidence type="ECO:0000256" key="2">
    <source>
        <dbReference type="ARBA" id="ARBA00007400"/>
    </source>
</evidence>
<keyword evidence="4 10" id="KW-0812">Transmembrane</keyword>
<name>A0A0M2NW78_STACC</name>
<feature type="transmembrane region" description="Helical" evidence="10">
    <location>
        <begin position="269"/>
        <end position="288"/>
    </location>
</feature>
<sequence length="355" mass="42137">MERKMELTYARAIFCIAIVIVHCLTGLVNDYHISQFEKSLFSFLQVILLFATPCFIILSETLLGMRYSNKIPQNFLLKRMKFILIPYALFGLFITFRLFLGDNSDKSFWEIFLNIVLEGNFFGWFVLVIFQFYILHRLFYKLLSKANPIVVLVITFIISFGHSYLMYYSNDYLAFWDFYPLFSRTIILYWLFYFVVGFYFGKYYDTVIQFLKNHLVWLLLIWLLALCYMAFNFSYLDVHLNESNRFDLVLFSAISFVFIVYISKFLTRFNLVFVFLISEISFFIYLAHQIIVDFISRSLASFVTFPTLFLILSTIFTLGFCIGLAIILSFIPYVRIIVGRNTLHPMVINNYKHHS</sequence>
<evidence type="ECO:0000256" key="7">
    <source>
        <dbReference type="ARBA" id="ARBA00041028"/>
    </source>
</evidence>
<comment type="similarity">
    <text evidence="2">Belongs to the acyltransferase 3 family.</text>
</comment>
<evidence type="ECO:0000313" key="13">
    <source>
        <dbReference type="Proteomes" id="UP000034455"/>
    </source>
</evidence>
<feature type="transmembrane region" description="Helical" evidence="10">
    <location>
        <begin position="40"/>
        <end position="59"/>
    </location>
</feature>
<feature type="transmembrane region" description="Helical" evidence="10">
    <location>
        <begin position="216"/>
        <end position="234"/>
    </location>
</feature>
<gene>
    <name evidence="12" type="ORF">UF66_2581</name>
</gene>
<evidence type="ECO:0000256" key="4">
    <source>
        <dbReference type="ARBA" id="ARBA00022692"/>
    </source>
</evidence>
<feature type="transmembrane region" description="Helical" evidence="10">
    <location>
        <begin position="80"/>
        <end position="99"/>
    </location>
</feature>
<dbReference type="GO" id="GO:0009246">
    <property type="term" value="P:enterobacterial common antigen biosynthetic process"/>
    <property type="evidence" value="ECO:0007669"/>
    <property type="project" value="TreeGrafter"/>
</dbReference>
<dbReference type="GO" id="GO:0016413">
    <property type="term" value="F:O-acetyltransferase activity"/>
    <property type="evidence" value="ECO:0007669"/>
    <property type="project" value="TreeGrafter"/>
</dbReference>
<proteinExistence type="inferred from homology"/>
<dbReference type="Pfam" id="PF01757">
    <property type="entry name" value="Acyl_transf_3"/>
    <property type="match status" value="1"/>
</dbReference>
<evidence type="ECO:0000313" key="12">
    <source>
        <dbReference type="EMBL" id="KKI64242.1"/>
    </source>
</evidence>
<feature type="transmembrane region" description="Helical" evidence="10">
    <location>
        <begin position="246"/>
        <end position="262"/>
    </location>
</feature>
<protein>
    <recommendedName>
        <fullName evidence="7">Probable poly-beta-1,6-N-acetyl-D-glucosamine export protein</fullName>
    </recommendedName>
    <alternativeName>
        <fullName evidence="9">Biofilm polysaccharide intercellular adhesin export protein</fullName>
    </alternativeName>
    <alternativeName>
        <fullName evidence="8">Intercellular adhesion protein C</fullName>
    </alternativeName>
</protein>
<evidence type="ECO:0000256" key="5">
    <source>
        <dbReference type="ARBA" id="ARBA00022989"/>
    </source>
</evidence>
<evidence type="ECO:0000256" key="1">
    <source>
        <dbReference type="ARBA" id="ARBA00004651"/>
    </source>
</evidence>
<evidence type="ECO:0000259" key="11">
    <source>
        <dbReference type="Pfam" id="PF01757"/>
    </source>
</evidence>
<dbReference type="PANTHER" id="PTHR40074">
    <property type="entry name" value="O-ACETYLTRANSFERASE WECH"/>
    <property type="match status" value="1"/>
</dbReference>
<feature type="transmembrane region" description="Helical" evidence="10">
    <location>
        <begin position="187"/>
        <end position="204"/>
    </location>
</feature>
<evidence type="ECO:0000256" key="8">
    <source>
        <dbReference type="ARBA" id="ARBA00042402"/>
    </source>
</evidence>
<dbReference type="GO" id="GO:0005886">
    <property type="term" value="C:plasma membrane"/>
    <property type="evidence" value="ECO:0007669"/>
    <property type="project" value="UniProtKB-SubCell"/>
</dbReference>
<feature type="transmembrane region" description="Helical" evidence="10">
    <location>
        <begin position="308"/>
        <end position="331"/>
    </location>
</feature>
<dbReference type="PANTHER" id="PTHR40074:SF2">
    <property type="entry name" value="O-ACETYLTRANSFERASE WECH"/>
    <property type="match status" value="1"/>
</dbReference>
<feature type="domain" description="Acyltransferase 3" evidence="11">
    <location>
        <begin position="7"/>
        <end position="325"/>
    </location>
</feature>
<keyword evidence="6 10" id="KW-0472">Membrane</keyword>
<feature type="transmembrane region" description="Helical" evidence="10">
    <location>
        <begin position="7"/>
        <end position="28"/>
    </location>
</feature>
<accession>A0A0M2NW78</accession>
<feature type="transmembrane region" description="Helical" evidence="10">
    <location>
        <begin position="111"/>
        <end position="134"/>
    </location>
</feature>
<organism evidence="12 13">
    <name type="scientific">Staphylococcus cohnii subsp. cohnii</name>
    <dbReference type="NCBI Taxonomy" id="74704"/>
    <lineage>
        <taxon>Bacteria</taxon>
        <taxon>Bacillati</taxon>
        <taxon>Bacillota</taxon>
        <taxon>Bacilli</taxon>
        <taxon>Bacillales</taxon>
        <taxon>Staphylococcaceae</taxon>
        <taxon>Staphylococcus</taxon>
        <taxon>Staphylococcus cohnii species complex</taxon>
    </lineage>
</organism>
<evidence type="ECO:0000256" key="9">
    <source>
        <dbReference type="ARBA" id="ARBA00042839"/>
    </source>
</evidence>
<dbReference type="GeneID" id="58098454"/>
<evidence type="ECO:0000256" key="6">
    <source>
        <dbReference type="ARBA" id="ARBA00023136"/>
    </source>
</evidence>
<dbReference type="RefSeq" id="WP_019467874.1">
    <property type="nucleotide sequence ID" value="NZ_BKAS01000012.1"/>
</dbReference>
<evidence type="ECO:0000256" key="10">
    <source>
        <dbReference type="SAM" id="Phobius"/>
    </source>
</evidence>
<evidence type="ECO:0000256" key="3">
    <source>
        <dbReference type="ARBA" id="ARBA00022475"/>
    </source>
</evidence>
<comment type="caution">
    <text evidence="12">The sequence shown here is derived from an EMBL/GenBank/DDBJ whole genome shotgun (WGS) entry which is preliminary data.</text>
</comment>
<feature type="transmembrane region" description="Helical" evidence="10">
    <location>
        <begin position="146"/>
        <end position="167"/>
    </location>
</feature>
<keyword evidence="5 10" id="KW-1133">Transmembrane helix</keyword>
<dbReference type="InterPro" id="IPR002656">
    <property type="entry name" value="Acyl_transf_3_dom"/>
</dbReference>
<dbReference type="EMBL" id="LAKJ01000009">
    <property type="protein sequence ID" value="KKI64242.1"/>
    <property type="molecule type" value="Genomic_DNA"/>
</dbReference>
<keyword evidence="3" id="KW-1003">Cell membrane</keyword>
<dbReference type="PATRIC" id="fig|74704.6.peg.2693"/>
<dbReference type="AlphaFoldDB" id="A0A0M2NW78"/>
<comment type="subcellular location">
    <subcellularLocation>
        <location evidence="1">Cell membrane</location>
        <topology evidence="1">Multi-pass membrane protein</topology>
    </subcellularLocation>
</comment>
<dbReference type="Proteomes" id="UP000034455">
    <property type="component" value="Unassembled WGS sequence"/>
</dbReference>
<reference evidence="12 13" key="1">
    <citation type="submission" date="2015-03" db="EMBL/GenBank/DDBJ databases">
        <title>Genome Assembly of Staphylococcus cohnii subsp. cohnii strain G22B2.</title>
        <authorList>
            <person name="Nair G."/>
            <person name="Kaur G."/>
            <person name="Khatri I."/>
            <person name="Singh N.K."/>
            <person name="Sathyabama S."/>
            <person name="Maurya S.K."/>
            <person name="Subramanian S."/>
            <person name="Agrewala J.N."/>
            <person name="Mayilraj S."/>
        </authorList>
    </citation>
    <scope>NUCLEOTIDE SEQUENCE [LARGE SCALE GENOMIC DNA]</scope>
    <source>
        <strain evidence="12 13">G22B2</strain>
    </source>
</reference>